<keyword evidence="13 19" id="KW-1133">Transmembrane helix</keyword>
<keyword evidence="17" id="KW-1208">Phospholipid metabolism</keyword>
<dbReference type="EC" id="2.7.7.41" evidence="6 18"/>
<dbReference type="STRING" id="305900.GV64_16300"/>
<evidence type="ECO:0000256" key="9">
    <source>
        <dbReference type="ARBA" id="ARBA00022516"/>
    </source>
</evidence>
<dbReference type="PANTHER" id="PTHR46382:SF1">
    <property type="entry name" value="PHOSPHATIDATE CYTIDYLYLTRANSFERASE"/>
    <property type="match status" value="1"/>
</dbReference>
<feature type="transmembrane region" description="Helical" evidence="19">
    <location>
        <begin position="77"/>
        <end position="95"/>
    </location>
</feature>
<evidence type="ECO:0000313" key="20">
    <source>
        <dbReference type="EMBL" id="KEI72080.1"/>
    </source>
</evidence>
<keyword evidence="15 19" id="KW-0472">Membrane</keyword>
<evidence type="ECO:0000256" key="19">
    <source>
        <dbReference type="SAM" id="Phobius"/>
    </source>
</evidence>
<keyword evidence="12 18" id="KW-0548">Nucleotidyltransferase</keyword>
<feature type="transmembrane region" description="Helical" evidence="19">
    <location>
        <begin position="201"/>
        <end position="220"/>
    </location>
</feature>
<feature type="transmembrane region" description="Helical" evidence="19">
    <location>
        <begin position="28"/>
        <end position="45"/>
    </location>
</feature>
<evidence type="ECO:0000256" key="6">
    <source>
        <dbReference type="ARBA" id="ARBA00012487"/>
    </source>
</evidence>
<dbReference type="Pfam" id="PF01148">
    <property type="entry name" value="CTP_transf_1"/>
    <property type="match status" value="1"/>
</dbReference>
<keyword evidence="10 18" id="KW-0808">Transferase</keyword>
<evidence type="ECO:0000256" key="2">
    <source>
        <dbReference type="ARBA" id="ARBA00004651"/>
    </source>
</evidence>
<dbReference type="GO" id="GO:0016024">
    <property type="term" value="P:CDP-diacylglycerol biosynthetic process"/>
    <property type="evidence" value="ECO:0007669"/>
    <property type="project" value="UniProtKB-UniPathway"/>
</dbReference>
<dbReference type="UniPathway" id="UPA00557">
    <property type="reaction ID" value="UER00614"/>
</dbReference>
<proteinExistence type="inferred from homology"/>
<keyword evidence="8" id="KW-1003">Cell membrane</keyword>
<evidence type="ECO:0000256" key="15">
    <source>
        <dbReference type="ARBA" id="ARBA00023136"/>
    </source>
</evidence>
<dbReference type="GO" id="GO:0005886">
    <property type="term" value="C:plasma membrane"/>
    <property type="evidence" value="ECO:0007669"/>
    <property type="project" value="UniProtKB-SubCell"/>
</dbReference>
<evidence type="ECO:0000256" key="1">
    <source>
        <dbReference type="ARBA" id="ARBA00001698"/>
    </source>
</evidence>
<evidence type="ECO:0000313" key="21">
    <source>
        <dbReference type="Proteomes" id="UP000027997"/>
    </source>
</evidence>
<name>A0A081KD54_9GAMM</name>
<evidence type="ECO:0000256" key="5">
    <source>
        <dbReference type="ARBA" id="ARBA00010185"/>
    </source>
</evidence>
<dbReference type="InterPro" id="IPR000374">
    <property type="entry name" value="PC_trans"/>
</dbReference>
<dbReference type="GO" id="GO:0004605">
    <property type="term" value="F:phosphatidate cytidylyltransferase activity"/>
    <property type="evidence" value="ECO:0007669"/>
    <property type="project" value="UniProtKB-EC"/>
</dbReference>
<evidence type="ECO:0000256" key="7">
    <source>
        <dbReference type="ARBA" id="ARBA00019373"/>
    </source>
</evidence>
<keyword evidence="14" id="KW-0443">Lipid metabolism</keyword>
<evidence type="ECO:0000256" key="3">
    <source>
        <dbReference type="ARBA" id="ARBA00005119"/>
    </source>
</evidence>
<evidence type="ECO:0000256" key="12">
    <source>
        <dbReference type="ARBA" id="ARBA00022695"/>
    </source>
</evidence>
<organism evidence="20 21">
    <name type="scientific">Endozoicomonas elysicola</name>
    <dbReference type="NCBI Taxonomy" id="305900"/>
    <lineage>
        <taxon>Bacteria</taxon>
        <taxon>Pseudomonadati</taxon>
        <taxon>Pseudomonadota</taxon>
        <taxon>Gammaproteobacteria</taxon>
        <taxon>Oceanospirillales</taxon>
        <taxon>Endozoicomonadaceae</taxon>
        <taxon>Endozoicomonas</taxon>
    </lineage>
</organism>
<evidence type="ECO:0000256" key="14">
    <source>
        <dbReference type="ARBA" id="ARBA00023098"/>
    </source>
</evidence>
<dbReference type="AlphaFoldDB" id="A0A081KD54"/>
<evidence type="ECO:0000256" key="13">
    <source>
        <dbReference type="ARBA" id="ARBA00022989"/>
    </source>
</evidence>
<comment type="catalytic activity">
    <reaction evidence="1 18">
        <text>a 1,2-diacyl-sn-glycero-3-phosphate + CTP + H(+) = a CDP-1,2-diacyl-sn-glycerol + diphosphate</text>
        <dbReference type="Rhea" id="RHEA:16229"/>
        <dbReference type="ChEBI" id="CHEBI:15378"/>
        <dbReference type="ChEBI" id="CHEBI:33019"/>
        <dbReference type="ChEBI" id="CHEBI:37563"/>
        <dbReference type="ChEBI" id="CHEBI:58332"/>
        <dbReference type="ChEBI" id="CHEBI:58608"/>
        <dbReference type="EC" id="2.7.7.41"/>
    </reaction>
</comment>
<evidence type="ECO:0000256" key="8">
    <source>
        <dbReference type="ARBA" id="ARBA00022475"/>
    </source>
</evidence>
<keyword evidence="16" id="KW-0594">Phospholipid biosynthesis</keyword>
<comment type="caution">
    <text evidence="20">The sequence shown here is derived from an EMBL/GenBank/DDBJ whole genome shotgun (WGS) entry which is preliminary data.</text>
</comment>
<evidence type="ECO:0000256" key="16">
    <source>
        <dbReference type="ARBA" id="ARBA00023209"/>
    </source>
</evidence>
<dbReference type="PROSITE" id="PS01315">
    <property type="entry name" value="CDS"/>
    <property type="match status" value="1"/>
</dbReference>
<gene>
    <name evidence="20" type="ORF">GV64_16300</name>
</gene>
<sequence length="267" mass="29120">MLKQRIITALVLAPLALAGVFLLPLTSFGYFIAAIIMLAAWEWANLSGFEQVFIRLSYTLAVGAFCGLTLFLPPFLILGLAAVWWLVVFVLVKQYPGSGRLLVSRPLRLLMGVLTLVPAWLGLYELKQMTDSAWLIVTLLVMVWGADCGAYFAGKRFGKIKLIERVSPKKTLEGLVGGVLVSMLISSLVTLFGSVSFFQGVSLLTLTILTVLVSVLGDLWESVLKRYRGLKDSGNLLPGHGGVLDRIDSLTAAVPVFTLYVMIIRGI</sequence>
<evidence type="ECO:0000256" key="10">
    <source>
        <dbReference type="ARBA" id="ARBA00022679"/>
    </source>
</evidence>
<dbReference type="eggNOG" id="COG0575">
    <property type="taxonomic scope" value="Bacteria"/>
</dbReference>
<keyword evidence="9" id="KW-0444">Lipid biosynthesis</keyword>
<comment type="subcellular location">
    <subcellularLocation>
        <location evidence="2">Cell membrane</location>
        <topology evidence="2">Multi-pass membrane protein</topology>
    </subcellularLocation>
</comment>
<keyword evidence="11 18" id="KW-0812">Transmembrane</keyword>
<evidence type="ECO:0000256" key="11">
    <source>
        <dbReference type="ARBA" id="ARBA00022692"/>
    </source>
</evidence>
<feature type="transmembrane region" description="Helical" evidence="19">
    <location>
        <begin position="174"/>
        <end position="195"/>
    </location>
</feature>
<dbReference type="Proteomes" id="UP000027997">
    <property type="component" value="Unassembled WGS sequence"/>
</dbReference>
<keyword evidence="21" id="KW-1185">Reference proteome</keyword>
<feature type="transmembrane region" description="Helical" evidence="19">
    <location>
        <begin position="107"/>
        <end position="126"/>
    </location>
</feature>
<feature type="transmembrane region" description="Helical" evidence="19">
    <location>
        <begin position="132"/>
        <end position="153"/>
    </location>
</feature>
<dbReference type="RefSeq" id="WP_020584351.1">
    <property type="nucleotide sequence ID" value="NZ_JOJP01000001.1"/>
</dbReference>
<evidence type="ECO:0000256" key="4">
    <source>
        <dbReference type="ARBA" id="ARBA00005189"/>
    </source>
</evidence>
<comment type="similarity">
    <text evidence="5 18">Belongs to the CDS family.</text>
</comment>
<comment type="pathway">
    <text evidence="3 18">Phospholipid metabolism; CDP-diacylglycerol biosynthesis; CDP-diacylglycerol from sn-glycerol 3-phosphate: step 3/3.</text>
</comment>
<accession>A0A081KD54</accession>
<evidence type="ECO:0000256" key="18">
    <source>
        <dbReference type="RuleBase" id="RU003938"/>
    </source>
</evidence>
<evidence type="ECO:0000256" key="17">
    <source>
        <dbReference type="ARBA" id="ARBA00023264"/>
    </source>
</evidence>
<dbReference type="EMBL" id="JOJP01000001">
    <property type="protein sequence ID" value="KEI72080.1"/>
    <property type="molecule type" value="Genomic_DNA"/>
</dbReference>
<reference evidence="20 21" key="1">
    <citation type="submission" date="2014-06" db="EMBL/GenBank/DDBJ databases">
        <title>Whole Genome Sequences of Three Symbiotic Endozoicomonas Bacteria.</title>
        <authorList>
            <person name="Neave M.J."/>
            <person name="Apprill A."/>
            <person name="Voolstra C.R."/>
        </authorList>
    </citation>
    <scope>NUCLEOTIDE SEQUENCE [LARGE SCALE GENOMIC DNA]</scope>
    <source>
        <strain evidence="20 21">DSM 22380</strain>
    </source>
</reference>
<comment type="pathway">
    <text evidence="4">Lipid metabolism.</text>
</comment>
<dbReference type="PANTHER" id="PTHR46382">
    <property type="entry name" value="PHOSPHATIDATE CYTIDYLYLTRANSFERASE"/>
    <property type="match status" value="1"/>
</dbReference>
<protein>
    <recommendedName>
        <fullName evidence="7 18">Phosphatidate cytidylyltransferase</fullName>
        <ecNumber evidence="6 18">2.7.7.41</ecNumber>
    </recommendedName>
</protein>